<reference evidence="3" key="1">
    <citation type="submission" date="2016-07" db="EMBL/GenBank/DDBJ databases">
        <authorList>
            <person name="Florea S."/>
            <person name="Webb J.S."/>
            <person name="Jaromczyk J."/>
            <person name="Schardl C.L."/>
        </authorList>
    </citation>
    <scope>NUCLEOTIDE SEQUENCE [LARGE SCALE GENOMIC DNA]</scope>
    <source>
        <strain evidence="3">Z6</strain>
    </source>
</reference>
<evidence type="ECO:0008006" key="4">
    <source>
        <dbReference type="Google" id="ProtNLM"/>
    </source>
</evidence>
<dbReference type="OrthoDB" id="2112242at2"/>
<protein>
    <recommendedName>
        <fullName evidence="4">Auto-transporter adhesin head GIN domain-containing protein</fullName>
    </recommendedName>
</protein>
<evidence type="ECO:0000313" key="2">
    <source>
        <dbReference type="EMBL" id="OCL25673.1"/>
    </source>
</evidence>
<reference evidence="2 3" key="2">
    <citation type="submission" date="2016-08" db="EMBL/GenBank/DDBJ databases">
        <title>Orenia metallireducens sp. nov. strain Z6, a Novel Metal-reducing Firmicute from the Deep Subsurface.</title>
        <authorList>
            <person name="Maxim B.I."/>
            <person name="Kenneth K."/>
            <person name="Flynn T.M."/>
            <person name="Oloughlin E.J."/>
            <person name="Locke R.A."/>
            <person name="Weber J.R."/>
            <person name="Egan S.M."/>
            <person name="Mackie R.I."/>
            <person name="Cann I.K."/>
        </authorList>
    </citation>
    <scope>NUCLEOTIDE SEQUENCE [LARGE SCALE GENOMIC DNA]</scope>
    <source>
        <strain evidence="2 3">Z6</strain>
    </source>
</reference>
<accession>A0A1C0A6D9</accession>
<keyword evidence="3" id="KW-1185">Reference proteome</keyword>
<dbReference type="EMBL" id="LWDV01000010">
    <property type="protein sequence ID" value="OCL25673.1"/>
    <property type="molecule type" value="Genomic_DNA"/>
</dbReference>
<feature type="chain" id="PRO_5008642856" description="Auto-transporter adhesin head GIN domain-containing protein" evidence="1">
    <location>
        <begin position="24"/>
        <end position="245"/>
    </location>
</feature>
<name>A0A1C0A6D9_9FIRM</name>
<sequence>MKKAILTLIILLNVLVLNNHVEAKEITGQIISVNAKQDTILLKGNDNSIKEYRVRLNAEVSLNNREVSLVALRPITPDTFQYAKVDLDSSEQVVAIASFYRVIDIKVKEVNEESIILQNLNTGEELIYSLDSEIELIRNNFADDLSALRVGDKGIAIFGVENKLNKLVLYHYEVSGMLTDIDYKSRRITVNLGTRLKPSLKTYTLNETTKIITAAGEIELESLGEYSWIQLEIGQNIKTIVARSI</sequence>
<dbReference type="Proteomes" id="UP000093514">
    <property type="component" value="Unassembled WGS sequence"/>
</dbReference>
<keyword evidence="1" id="KW-0732">Signal</keyword>
<dbReference type="RefSeq" id="WP_068719585.1">
    <property type="nucleotide sequence ID" value="NZ_LWDV01000010.1"/>
</dbReference>
<comment type="caution">
    <text evidence="2">The sequence shown here is derived from an EMBL/GenBank/DDBJ whole genome shotgun (WGS) entry which is preliminary data.</text>
</comment>
<organism evidence="2 3">
    <name type="scientific">Orenia metallireducens</name>
    <dbReference type="NCBI Taxonomy" id="1413210"/>
    <lineage>
        <taxon>Bacteria</taxon>
        <taxon>Bacillati</taxon>
        <taxon>Bacillota</taxon>
        <taxon>Clostridia</taxon>
        <taxon>Halanaerobiales</taxon>
        <taxon>Halobacteroidaceae</taxon>
        <taxon>Orenia</taxon>
    </lineage>
</organism>
<proteinExistence type="predicted"/>
<evidence type="ECO:0000313" key="3">
    <source>
        <dbReference type="Proteomes" id="UP000093514"/>
    </source>
</evidence>
<dbReference type="AlphaFoldDB" id="A0A1C0A6D9"/>
<feature type="signal peptide" evidence="1">
    <location>
        <begin position="1"/>
        <end position="23"/>
    </location>
</feature>
<evidence type="ECO:0000256" key="1">
    <source>
        <dbReference type="SAM" id="SignalP"/>
    </source>
</evidence>
<gene>
    <name evidence="2" type="ORF">U472_15190</name>
</gene>